<dbReference type="WBParaSite" id="HPBE_0002299201-mRNA-1">
    <property type="protein sequence ID" value="HPBE_0002299201-mRNA-1"/>
    <property type="gene ID" value="HPBE_0002299201"/>
</dbReference>
<accession>A0A3P8DVC5</accession>
<name>A0A183GJY0_HELPZ</name>
<proteinExistence type="predicted"/>
<dbReference type="EMBL" id="UZAH01034565">
    <property type="protein sequence ID" value="VDP35865.1"/>
    <property type="molecule type" value="Genomic_DNA"/>
</dbReference>
<evidence type="ECO:0000313" key="2">
    <source>
        <dbReference type="Proteomes" id="UP000050761"/>
    </source>
</evidence>
<organism evidence="2 3">
    <name type="scientific">Heligmosomoides polygyrus</name>
    <name type="common">Parasitic roundworm</name>
    <dbReference type="NCBI Taxonomy" id="6339"/>
    <lineage>
        <taxon>Eukaryota</taxon>
        <taxon>Metazoa</taxon>
        <taxon>Ecdysozoa</taxon>
        <taxon>Nematoda</taxon>
        <taxon>Chromadorea</taxon>
        <taxon>Rhabditida</taxon>
        <taxon>Rhabditina</taxon>
        <taxon>Rhabditomorpha</taxon>
        <taxon>Strongyloidea</taxon>
        <taxon>Heligmosomidae</taxon>
        <taxon>Heligmosomoides</taxon>
    </lineage>
</organism>
<dbReference type="AlphaFoldDB" id="A0A183GJY0"/>
<gene>
    <name evidence="1" type="ORF">HPBE_LOCUS22991</name>
</gene>
<sequence>MPVQSLWSHGGKSLNEETTMMSHPIALVLNREQQGSCASAERRRPARGGCDAPTMTKKMLSHLQKAYFWVVKGHR</sequence>
<protein>
    <submittedName>
        <fullName evidence="1 3">Uncharacterized protein</fullName>
    </submittedName>
</protein>
<reference evidence="1 2" key="1">
    <citation type="submission" date="2018-11" db="EMBL/GenBank/DDBJ databases">
        <authorList>
            <consortium name="Pathogen Informatics"/>
        </authorList>
    </citation>
    <scope>NUCLEOTIDE SEQUENCE [LARGE SCALE GENOMIC DNA]</scope>
</reference>
<dbReference type="Proteomes" id="UP000050761">
    <property type="component" value="Unassembled WGS sequence"/>
</dbReference>
<evidence type="ECO:0000313" key="3">
    <source>
        <dbReference type="WBParaSite" id="HPBE_0002299201-mRNA-1"/>
    </source>
</evidence>
<evidence type="ECO:0000313" key="1">
    <source>
        <dbReference type="EMBL" id="VDP35865.1"/>
    </source>
</evidence>
<keyword evidence="2" id="KW-1185">Reference proteome</keyword>
<accession>A0A183GJY0</accession>
<reference evidence="3" key="2">
    <citation type="submission" date="2019-09" db="UniProtKB">
        <authorList>
            <consortium name="WormBaseParasite"/>
        </authorList>
    </citation>
    <scope>IDENTIFICATION</scope>
</reference>